<dbReference type="CDD" id="cd07020">
    <property type="entry name" value="Clp_protease_NfeD_1"/>
    <property type="match status" value="1"/>
</dbReference>
<dbReference type="InterPro" id="IPR056738">
    <property type="entry name" value="NfeD1b_N"/>
</dbReference>
<keyword evidence="11" id="KW-1185">Reference proteome</keyword>
<keyword evidence="10" id="KW-0645">Protease</keyword>
<dbReference type="OrthoDB" id="5289056at2"/>
<dbReference type="AlphaFoldDB" id="A0A094J9Y0"/>
<dbReference type="PANTHER" id="PTHR33507:SF4">
    <property type="entry name" value="NODULATION COMPETITIVENESS PROTEIN NFED"/>
    <property type="match status" value="1"/>
</dbReference>
<dbReference type="STRING" id="1515746.HR45_18480"/>
<evidence type="ECO:0000256" key="6">
    <source>
        <dbReference type="SAM" id="SignalP"/>
    </source>
</evidence>
<evidence type="ECO:0000313" key="10">
    <source>
        <dbReference type="EMBL" id="KFZ36067.1"/>
    </source>
</evidence>
<feature type="transmembrane region" description="Helical" evidence="5">
    <location>
        <begin position="250"/>
        <end position="267"/>
    </location>
</feature>
<dbReference type="Gene3D" id="3.90.226.10">
    <property type="entry name" value="2-enoyl-CoA Hydratase, Chain A, domain 1"/>
    <property type="match status" value="1"/>
</dbReference>
<dbReference type="Pfam" id="PF01957">
    <property type="entry name" value="NfeD"/>
    <property type="match status" value="1"/>
</dbReference>
<evidence type="ECO:0000256" key="3">
    <source>
        <dbReference type="ARBA" id="ARBA00022989"/>
    </source>
</evidence>
<dbReference type="InterPro" id="IPR002810">
    <property type="entry name" value="NfeD-like_C"/>
</dbReference>
<proteinExistence type="predicted"/>
<feature type="transmembrane region" description="Helical" evidence="5">
    <location>
        <begin position="318"/>
        <end position="337"/>
    </location>
</feature>
<accession>A0A094J9Y0</accession>
<feature type="transmembrane region" description="Helical" evidence="5">
    <location>
        <begin position="294"/>
        <end position="311"/>
    </location>
</feature>
<dbReference type="InterPro" id="IPR029045">
    <property type="entry name" value="ClpP/crotonase-like_dom_sf"/>
</dbReference>
<dbReference type="PANTHER" id="PTHR33507">
    <property type="entry name" value="INNER MEMBRANE PROTEIN YBBJ"/>
    <property type="match status" value="1"/>
</dbReference>
<dbReference type="InterPro" id="IPR012340">
    <property type="entry name" value="NA-bd_OB-fold"/>
</dbReference>
<dbReference type="GO" id="GO:0008233">
    <property type="term" value="F:peptidase activity"/>
    <property type="evidence" value="ECO:0007669"/>
    <property type="project" value="UniProtKB-KW"/>
</dbReference>
<dbReference type="Pfam" id="PF24961">
    <property type="entry name" value="NfeD_membrane"/>
    <property type="match status" value="1"/>
</dbReference>
<evidence type="ECO:0000256" key="1">
    <source>
        <dbReference type="ARBA" id="ARBA00004141"/>
    </source>
</evidence>
<dbReference type="GO" id="GO:0016020">
    <property type="term" value="C:membrane"/>
    <property type="evidence" value="ECO:0007669"/>
    <property type="project" value="UniProtKB-SubCell"/>
</dbReference>
<keyword evidence="3 5" id="KW-1133">Transmembrane helix</keyword>
<keyword evidence="4 5" id="KW-0472">Membrane</keyword>
<name>A0A094J9Y0_9GAMM</name>
<feature type="transmembrane region" description="Helical" evidence="5">
    <location>
        <begin position="343"/>
        <end position="370"/>
    </location>
</feature>
<evidence type="ECO:0000259" key="8">
    <source>
        <dbReference type="Pfam" id="PF24961"/>
    </source>
</evidence>
<reference evidence="10 11" key="1">
    <citation type="submission" date="2014-06" db="EMBL/GenBank/DDBJ databases">
        <title>Shewanella sp. YQH10.</title>
        <authorList>
            <person name="Liu Y."/>
            <person name="Zeng R."/>
        </authorList>
    </citation>
    <scope>NUCLEOTIDE SEQUENCE [LARGE SCALE GENOMIC DNA]</scope>
    <source>
        <strain evidence="10 11">YQH10</strain>
    </source>
</reference>
<dbReference type="SUPFAM" id="SSF52096">
    <property type="entry name" value="ClpP/crotonase"/>
    <property type="match status" value="1"/>
</dbReference>
<dbReference type="InterPro" id="IPR056739">
    <property type="entry name" value="NfeD_membrane"/>
</dbReference>
<dbReference type="EMBL" id="JPEO01000025">
    <property type="protein sequence ID" value="KFZ36067.1"/>
    <property type="molecule type" value="Genomic_DNA"/>
</dbReference>
<keyword evidence="2 5" id="KW-0812">Transmembrane</keyword>
<feature type="chain" id="PRO_5001905775" evidence="6">
    <location>
        <begin position="25"/>
        <end position="445"/>
    </location>
</feature>
<dbReference type="Gene3D" id="2.40.50.140">
    <property type="entry name" value="Nucleic acid-binding proteins"/>
    <property type="match status" value="1"/>
</dbReference>
<feature type="domain" description="NfeD integral membrane" evidence="8">
    <location>
        <begin position="249"/>
        <end position="366"/>
    </location>
</feature>
<dbReference type="SUPFAM" id="SSF141322">
    <property type="entry name" value="NfeD domain-like"/>
    <property type="match status" value="1"/>
</dbReference>
<dbReference type="Proteomes" id="UP000029264">
    <property type="component" value="Unassembled WGS sequence"/>
</dbReference>
<comment type="caution">
    <text evidence="10">The sequence shown here is derived from an EMBL/GenBank/DDBJ whole genome shotgun (WGS) entry which is preliminary data.</text>
</comment>
<dbReference type="FunFam" id="3.90.226.10:FF:000089">
    <property type="entry name" value="Membrane-bound serine protease"/>
    <property type="match status" value="1"/>
</dbReference>
<keyword evidence="10" id="KW-0378">Hydrolase</keyword>
<sequence>MALLRVLLLLPLLWSPLLVTHATAAPASQVVLLQVEGAIGPGVSDYLGRALQRAATSPNPPQLVLITLDTPGGLVASLREINQAILASPIPVACLVYPSGARAASAGTYMLYACHIAAMAPATNLGAATPIQLGGSSEDEQKSTPSSAEKKMLNDAVAYIRSLAQLRGRNAEWAEQAVKEAATLTATEALQLQVIDYIATSPAALLTQLNGRTLDTASGAITLNTASAALVDQGPDWRTRFINTITNPNVAYILMLLGIYGLILEFYNPGMGIPGVLGAICLLLALYSFQLLPINYTGVGLLLLGVGLLVAEALVPSFGILGFGGVASFVLGSIFLIDSELDAYRIAWPVIVAITFVSVMVCLVLVAFVLRARRMATVSGLDSMIGSYAQVVSGFPGTGTVLFMGEHWQAECEATLAPGQQAKVESITGLILHLSPEGAPDRRPL</sequence>
<dbReference type="eggNOG" id="COG1030">
    <property type="taxonomic scope" value="Bacteria"/>
</dbReference>
<dbReference type="RefSeq" id="WP_037445677.1">
    <property type="nucleotide sequence ID" value="NZ_JPEO01000025.1"/>
</dbReference>
<organism evidence="10 11">
    <name type="scientific">Shewanella mangrovi</name>
    <dbReference type="NCBI Taxonomy" id="1515746"/>
    <lineage>
        <taxon>Bacteria</taxon>
        <taxon>Pseudomonadati</taxon>
        <taxon>Pseudomonadota</taxon>
        <taxon>Gammaproteobacteria</taxon>
        <taxon>Alteromonadales</taxon>
        <taxon>Shewanellaceae</taxon>
        <taxon>Shewanella</taxon>
    </lineage>
</organism>
<evidence type="ECO:0000256" key="2">
    <source>
        <dbReference type="ARBA" id="ARBA00022692"/>
    </source>
</evidence>
<evidence type="ECO:0000256" key="5">
    <source>
        <dbReference type="SAM" id="Phobius"/>
    </source>
</evidence>
<dbReference type="InterPro" id="IPR052165">
    <property type="entry name" value="Membrane_assoc_protease"/>
</dbReference>
<gene>
    <name evidence="10" type="ORF">HR45_18480</name>
</gene>
<comment type="subcellular location">
    <subcellularLocation>
        <location evidence="1">Membrane</location>
        <topology evidence="1">Multi-pass membrane protein</topology>
    </subcellularLocation>
</comment>
<dbReference type="Pfam" id="PF25145">
    <property type="entry name" value="NfeD1b_N"/>
    <property type="match status" value="1"/>
</dbReference>
<feature type="domain" description="NfeD-like C-terminal" evidence="7">
    <location>
        <begin position="382"/>
        <end position="434"/>
    </location>
</feature>
<evidence type="ECO:0000259" key="9">
    <source>
        <dbReference type="Pfam" id="PF25145"/>
    </source>
</evidence>
<dbReference type="GO" id="GO:0006508">
    <property type="term" value="P:proteolysis"/>
    <property type="evidence" value="ECO:0007669"/>
    <property type="project" value="UniProtKB-KW"/>
</dbReference>
<feature type="transmembrane region" description="Helical" evidence="5">
    <location>
        <begin position="272"/>
        <end position="288"/>
    </location>
</feature>
<feature type="signal peptide" evidence="6">
    <location>
        <begin position="1"/>
        <end position="24"/>
    </location>
</feature>
<feature type="domain" description="NfeD1b N-terminal" evidence="9">
    <location>
        <begin position="30"/>
        <end position="210"/>
    </location>
</feature>
<evidence type="ECO:0000313" key="11">
    <source>
        <dbReference type="Proteomes" id="UP000029264"/>
    </source>
</evidence>
<protein>
    <submittedName>
        <fullName evidence="10">Serine protease</fullName>
    </submittedName>
</protein>
<evidence type="ECO:0000256" key="4">
    <source>
        <dbReference type="ARBA" id="ARBA00023136"/>
    </source>
</evidence>
<keyword evidence="6" id="KW-0732">Signal</keyword>
<evidence type="ECO:0000259" key="7">
    <source>
        <dbReference type="Pfam" id="PF01957"/>
    </source>
</evidence>